<name>A0A9X1X076_9GAMM</name>
<dbReference type="PANTHER" id="PTHR35272">
    <property type="entry name" value="THIOL:DISULFIDE INTERCHANGE PROTEIN DSBC-RELATED"/>
    <property type="match status" value="1"/>
</dbReference>
<accession>A0A9X1X076</accession>
<dbReference type="Proteomes" id="UP001139701">
    <property type="component" value="Unassembled WGS sequence"/>
</dbReference>
<feature type="domain" description="Disulphide bond isomerase DsbC/G N-terminal" evidence="8">
    <location>
        <begin position="21"/>
        <end position="88"/>
    </location>
</feature>
<dbReference type="InterPro" id="IPR033954">
    <property type="entry name" value="DiS-bond_Isoase_DsbC/G"/>
</dbReference>
<keyword evidence="6 7" id="KW-0676">Redox-active center</keyword>
<dbReference type="AlphaFoldDB" id="A0A9X1X076"/>
<dbReference type="Pfam" id="PF13098">
    <property type="entry name" value="Thioredoxin_2"/>
    <property type="match status" value="1"/>
</dbReference>
<reference evidence="10" key="1">
    <citation type="submission" date="2022-02" db="EMBL/GenBank/DDBJ databases">
        <title>Acinetobacter A3.8 sp. nov., isolated from Sediment (Zhairuo Island).</title>
        <authorList>
            <person name="Zheng K."/>
        </authorList>
    </citation>
    <scope>NUCLEOTIDE SEQUENCE</scope>
    <source>
        <strain evidence="10">A3.8</strain>
    </source>
</reference>
<dbReference type="InterPro" id="IPR018950">
    <property type="entry name" value="DiS-bond_isomerase_DsbC/G_N"/>
</dbReference>
<evidence type="ECO:0000256" key="7">
    <source>
        <dbReference type="RuleBase" id="RU364038"/>
    </source>
</evidence>
<comment type="caution">
    <text evidence="10">The sequence shown here is derived from an EMBL/GenBank/DDBJ whole genome shotgun (WGS) entry which is preliminary data.</text>
</comment>
<dbReference type="CDD" id="cd03020">
    <property type="entry name" value="DsbA_DsbC_DsbG"/>
    <property type="match status" value="1"/>
</dbReference>
<organism evidence="10 11">
    <name type="scientific">Acinetobacter sedimenti</name>
    <dbReference type="NCBI Taxonomy" id="2919922"/>
    <lineage>
        <taxon>Bacteria</taxon>
        <taxon>Pseudomonadati</taxon>
        <taxon>Pseudomonadota</taxon>
        <taxon>Gammaproteobacteria</taxon>
        <taxon>Moraxellales</taxon>
        <taxon>Moraxellaceae</taxon>
        <taxon>Acinetobacter</taxon>
    </lineage>
</organism>
<dbReference type="SUPFAM" id="SSF52833">
    <property type="entry name" value="Thioredoxin-like"/>
    <property type="match status" value="1"/>
</dbReference>
<feature type="domain" description="Thioredoxin-like fold" evidence="9">
    <location>
        <begin position="111"/>
        <end position="234"/>
    </location>
</feature>
<comment type="similarity">
    <text evidence="2 7">Belongs to the thioredoxin family. DsbC subfamily.</text>
</comment>
<evidence type="ECO:0000256" key="3">
    <source>
        <dbReference type="ARBA" id="ARBA00022729"/>
    </source>
</evidence>
<feature type="signal peptide" evidence="7">
    <location>
        <begin position="1"/>
        <end position="26"/>
    </location>
</feature>
<dbReference type="Gene3D" id="3.40.30.10">
    <property type="entry name" value="Glutaredoxin"/>
    <property type="match status" value="1"/>
</dbReference>
<dbReference type="RefSeq" id="WP_241570123.1">
    <property type="nucleotide sequence ID" value="NZ_JAKUML010000001.1"/>
</dbReference>
<evidence type="ECO:0000256" key="6">
    <source>
        <dbReference type="ARBA" id="ARBA00023284"/>
    </source>
</evidence>
<evidence type="ECO:0000259" key="9">
    <source>
        <dbReference type="Pfam" id="PF13098"/>
    </source>
</evidence>
<evidence type="ECO:0000256" key="5">
    <source>
        <dbReference type="ARBA" id="ARBA00023157"/>
    </source>
</evidence>
<protein>
    <recommendedName>
        <fullName evidence="7">Thiol:disulfide interchange protein</fullName>
    </recommendedName>
</protein>
<evidence type="ECO:0000313" key="10">
    <source>
        <dbReference type="EMBL" id="MCJ8145451.1"/>
    </source>
</evidence>
<evidence type="ECO:0000256" key="2">
    <source>
        <dbReference type="ARBA" id="ARBA00009813"/>
    </source>
</evidence>
<dbReference type="InterPro" id="IPR051470">
    <property type="entry name" value="Thiol:disulfide_interchange"/>
</dbReference>
<keyword evidence="4 7" id="KW-0574">Periplasm</keyword>
<keyword evidence="5" id="KW-1015">Disulfide bond</keyword>
<keyword evidence="3 7" id="KW-0732">Signal</keyword>
<dbReference type="Gene3D" id="3.10.450.70">
    <property type="entry name" value="Disulphide bond isomerase, DsbC/G, N-terminal"/>
    <property type="match status" value="1"/>
</dbReference>
<dbReference type="SUPFAM" id="SSF54423">
    <property type="entry name" value="DsbC/DsbG N-terminal domain-like"/>
    <property type="match status" value="1"/>
</dbReference>
<dbReference type="PANTHER" id="PTHR35272:SF3">
    <property type="entry name" value="THIOL:DISULFIDE INTERCHANGE PROTEIN DSBC"/>
    <property type="match status" value="1"/>
</dbReference>
<proteinExistence type="inferred from homology"/>
<dbReference type="InterPro" id="IPR012336">
    <property type="entry name" value="Thioredoxin-like_fold"/>
</dbReference>
<dbReference type="InterPro" id="IPR009094">
    <property type="entry name" value="DiS-bond_isomerase_DsbC/G_N_sf"/>
</dbReference>
<dbReference type="Pfam" id="PF10411">
    <property type="entry name" value="DsbC_N"/>
    <property type="match status" value="1"/>
</dbReference>
<dbReference type="EMBL" id="JAKUML010000001">
    <property type="protein sequence ID" value="MCJ8145451.1"/>
    <property type="molecule type" value="Genomic_DNA"/>
</dbReference>
<dbReference type="InterPro" id="IPR036249">
    <property type="entry name" value="Thioredoxin-like_sf"/>
</dbReference>
<comment type="subcellular location">
    <subcellularLocation>
        <location evidence="1 7">Periplasm</location>
    </subcellularLocation>
</comment>
<comment type="function">
    <text evidence="7">Required for disulfide bond formation in some periplasmic proteins. Acts by transferring its disulfide bond to other proteins and is reduced in the process.</text>
</comment>
<evidence type="ECO:0000259" key="8">
    <source>
        <dbReference type="Pfam" id="PF10411"/>
    </source>
</evidence>
<keyword evidence="11" id="KW-1185">Reference proteome</keyword>
<sequence>MKILHKATIVLMGLALTFSSASFADADTLTKNLKNNYPNLSAKVVGKSPVDDIYEVQVAGNLVYTDEDARYFFVGNLVDFKTKTNLTEQRQQELNQINISQLPLENAVKNVKGKGERKLYVFSDPDCPYCQRLEQELTTVDNVTIYTFLMPLKALHPNAETIAKKVWCSQNRYEAWEDYMLHKQAPSAVENCKNPIAQNIDLAATLNITGTPTLFLNNGQRISGGRTAQELEMLLETVK</sequence>
<evidence type="ECO:0000256" key="1">
    <source>
        <dbReference type="ARBA" id="ARBA00004418"/>
    </source>
</evidence>
<evidence type="ECO:0000256" key="4">
    <source>
        <dbReference type="ARBA" id="ARBA00022764"/>
    </source>
</evidence>
<gene>
    <name evidence="10" type="ORF">MKI79_00700</name>
</gene>
<evidence type="ECO:0000313" key="11">
    <source>
        <dbReference type="Proteomes" id="UP001139701"/>
    </source>
</evidence>
<dbReference type="GO" id="GO:0042597">
    <property type="term" value="C:periplasmic space"/>
    <property type="evidence" value="ECO:0007669"/>
    <property type="project" value="UniProtKB-SubCell"/>
</dbReference>
<feature type="chain" id="PRO_5041012035" description="Thiol:disulfide interchange protein" evidence="7">
    <location>
        <begin position="27"/>
        <end position="239"/>
    </location>
</feature>